<feature type="region of interest" description="Disordered" evidence="2">
    <location>
        <begin position="215"/>
        <end position="264"/>
    </location>
</feature>
<reference evidence="5" key="1">
    <citation type="submission" date="2022-11" db="UniProtKB">
        <authorList>
            <consortium name="WormBaseParasite"/>
        </authorList>
    </citation>
    <scope>IDENTIFICATION</scope>
</reference>
<dbReference type="Pfam" id="PF13897">
    <property type="entry name" value="GOLD_2"/>
    <property type="match status" value="1"/>
</dbReference>
<evidence type="ECO:0000313" key="5">
    <source>
        <dbReference type="WBParaSite" id="jg17319"/>
    </source>
</evidence>
<feature type="compositionally biased region" description="Acidic residues" evidence="2">
    <location>
        <begin position="108"/>
        <end position="127"/>
    </location>
</feature>
<protein>
    <submittedName>
        <fullName evidence="5">GOLD domain-containing protein</fullName>
    </submittedName>
</protein>
<dbReference type="InterPro" id="IPR009038">
    <property type="entry name" value="GOLD_dom"/>
</dbReference>
<evidence type="ECO:0000256" key="2">
    <source>
        <dbReference type="SAM" id="MobiDB-lite"/>
    </source>
</evidence>
<dbReference type="Proteomes" id="UP000887574">
    <property type="component" value="Unplaced"/>
</dbReference>
<dbReference type="SUPFAM" id="SSF101576">
    <property type="entry name" value="Supernatant protein factor (SPF), C-terminal domain"/>
    <property type="match status" value="1"/>
</dbReference>
<dbReference type="Gene3D" id="2.60.120.680">
    <property type="entry name" value="GOLD domain"/>
    <property type="match status" value="1"/>
</dbReference>
<dbReference type="InterPro" id="IPR036598">
    <property type="entry name" value="GOLD_dom_sf"/>
</dbReference>
<feature type="compositionally biased region" description="Basic and acidic residues" evidence="2">
    <location>
        <begin position="96"/>
        <end position="107"/>
    </location>
</feature>
<evidence type="ECO:0000259" key="3">
    <source>
        <dbReference type="Pfam" id="PF13897"/>
    </source>
</evidence>
<evidence type="ECO:0000256" key="1">
    <source>
        <dbReference type="ARBA" id="ARBA00022990"/>
    </source>
</evidence>
<keyword evidence="4" id="KW-1185">Reference proteome</keyword>
<evidence type="ECO:0000313" key="4">
    <source>
        <dbReference type="Proteomes" id="UP000887574"/>
    </source>
</evidence>
<dbReference type="WBParaSite" id="jg17319">
    <property type="protein sequence ID" value="jg17319"/>
    <property type="gene ID" value="jg17319"/>
</dbReference>
<feature type="compositionally biased region" description="Acidic residues" evidence="2">
    <location>
        <begin position="217"/>
        <end position="227"/>
    </location>
</feature>
<keyword evidence="1" id="KW-0007">Acetylation</keyword>
<feature type="compositionally biased region" description="Polar residues" evidence="2">
    <location>
        <begin position="230"/>
        <end position="239"/>
    </location>
</feature>
<dbReference type="PANTHER" id="PTHR22973:SF12">
    <property type="entry name" value="LD35087P"/>
    <property type="match status" value="1"/>
</dbReference>
<organism evidence="4 5">
    <name type="scientific">Ditylenchus dipsaci</name>
    <dbReference type="NCBI Taxonomy" id="166011"/>
    <lineage>
        <taxon>Eukaryota</taxon>
        <taxon>Metazoa</taxon>
        <taxon>Ecdysozoa</taxon>
        <taxon>Nematoda</taxon>
        <taxon>Chromadorea</taxon>
        <taxon>Rhabditida</taxon>
        <taxon>Tylenchina</taxon>
        <taxon>Tylenchomorpha</taxon>
        <taxon>Sphaerularioidea</taxon>
        <taxon>Anguinidae</taxon>
        <taxon>Anguininae</taxon>
        <taxon>Ditylenchus</taxon>
    </lineage>
</organism>
<dbReference type="GO" id="GO:0000139">
    <property type="term" value="C:Golgi membrane"/>
    <property type="evidence" value="ECO:0007669"/>
    <property type="project" value="TreeGrafter"/>
</dbReference>
<feature type="compositionally biased region" description="Basic and acidic residues" evidence="2">
    <location>
        <begin position="255"/>
        <end position="264"/>
    </location>
</feature>
<dbReference type="InterPro" id="IPR052269">
    <property type="entry name" value="Golgi-PI4KB_interaction"/>
</dbReference>
<dbReference type="PANTHER" id="PTHR22973">
    <property type="entry name" value="LD35087P"/>
    <property type="match status" value="1"/>
</dbReference>
<sequence>MAIELLSPIRVLIRVFGANQQEQLISQLQEQHYNQYMAQVYAQQAQAQAVSLEGGQCQALANPPPPQNGTGSESSEDSEMGVKPADAYLQQGLERPPPKDRVRRVDENGEEEDGDKDSDVSDEEANDDAPPNPKIAPANLWNSKNIVEFKNTIRKEGPEGILKVGHGETVTVRVPTHEEGKSLFWEFATDYYDIGFGVYFEWTIAESNQVTVHISESSDEEFDEEAEQPNAYSGSSGAPSNDVEGGSGNGGPRQKPRDPNKPLVDEVIRCSDGIVMKRYSRVLTSTQDEESICSNSTTPSPCGVPKPCTIEYSTASDHASSELSYYYMPPPPRAI</sequence>
<accession>A0A915DAB5</accession>
<proteinExistence type="predicted"/>
<dbReference type="FunFam" id="2.60.120.680:FF:000011">
    <property type="entry name" value="Predicted protein"/>
    <property type="match status" value="1"/>
</dbReference>
<feature type="domain" description="GOLD" evidence="3">
    <location>
        <begin position="164"/>
        <end position="267"/>
    </location>
</feature>
<name>A0A915DAB5_9BILA</name>
<feature type="region of interest" description="Disordered" evidence="2">
    <location>
        <begin position="57"/>
        <end position="138"/>
    </location>
</feature>
<dbReference type="AlphaFoldDB" id="A0A915DAB5"/>